<feature type="domain" description="SPOR" evidence="4">
    <location>
        <begin position="31"/>
        <end position="86"/>
    </location>
</feature>
<protein>
    <submittedName>
        <fullName evidence="5">Trypsin-like peptidase domain-containing protein</fullName>
    </submittedName>
</protein>
<feature type="signal peptide" evidence="2">
    <location>
        <begin position="1"/>
        <end position="25"/>
    </location>
</feature>
<dbReference type="InterPro" id="IPR007730">
    <property type="entry name" value="SPOR-like_dom"/>
</dbReference>
<evidence type="ECO:0000256" key="2">
    <source>
        <dbReference type="SAM" id="SignalP"/>
    </source>
</evidence>
<comment type="caution">
    <text evidence="5">The sequence shown here is derived from an EMBL/GenBank/DDBJ whole genome shotgun (WGS) entry which is preliminary data.</text>
</comment>
<dbReference type="SUPFAM" id="SSF50494">
    <property type="entry name" value="Trypsin-like serine proteases"/>
    <property type="match status" value="1"/>
</dbReference>
<dbReference type="InterPro" id="IPR036366">
    <property type="entry name" value="PGBDSf"/>
</dbReference>
<evidence type="ECO:0000259" key="3">
    <source>
        <dbReference type="Pfam" id="PF01471"/>
    </source>
</evidence>
<dbReference type="InterPro" id="IPR002477">
    <property type="entry name" value="Peptidoglycan-bd-like"/>
</dbReference>
<dbReference type="SUPFAM" id="SSF47090">
    <property type="entry name" value="PGBD-like"/>
    <property type="match status" value="1"/>
</dbReference>
<dbReference type="InterPro" id="IPR036365">
    <property type="entry name" value="PGBD-like_sf"/>
</dbReference>
<dbReference type="Gene3D" id="1.10.101.10">
    <property type="entry name" value="PGBD-like superfamily/PGBD"/>
    <property type="match status" value="1"/>
</dbReference>
<sequence>MKKLFAALALPLIALAIAFTAPVSAQSSRDAVWIQIAARPSLREAENEARSFAARLPDVSGYALGGGWYGVVLGPYAREDAERVLQVYRAEGQIPRDSFIAFERNLRSQFYPVAADATQPAEPAPVPAPAESAVQEPQQQAALPSGLPDETPAQARRSESTLSREERMELQVALKAAGFYNSGIDGAFGRGTRASMGDWQAARGFEPTGVLTTAQRQVLMDEYNAPLISVGMTRMEDAKAGIALQIPAGEVAFDRYESPFAHYTSKGGLGAQVLLISQPGDKRTLFGLYDILQTLEIVPLDGPRERGSDSFTIEGRNSKIVSFTQASLKNGEIKGFTLIWPAGDEDRRTRVLAAMQASFTRLDGVLDPAAGGDAVQSIDLVSGLEIRKPKLSRTGFFVDDSGTVLTTSDAVAGCTRITLDHGYQAEIAANNADDGIAILKPTQALAPAAVAGLSTASPRLQSEVAVSGFSYEGVLGAPSLTWGKIADVKSLDGNRNVARLDLTAQPGDAGGPVLDASGAVLGMLLPQQTGSRQLPEGVSFAVNAEVIRGALNAAGVTPAAQSASGGSLPKAAMTRLASGMTVLVSCWE</sequence>
<organism evidence="5 6">
    <name type="scientific">Leisingera daeponensis</name>
    <dbReference type="NCBI Taxonomy" id="405746"/>
    <lineage>
        <taxon>Bacteria</taxon>
        <taxon>Pseudomonadati</taxon>
        <taxon>Pseudomonadota</taxon>
        <taxon>Alphaproteobacteria</taxon>
        <taxon>Rhodobacterales</taxon>
        <taxon>Roseobacteraceae</taxon>
        <taxon>Leisingera</taxon>
    </lineage>
</organism>
<evidence type="ECO:0000313" key="5">
    <source>
        <dbReference type="EMBL" id="MBY6139381.1"/>
    </source>
</evidence>
<evidence type="ECO:0000259" key="4">
    <source>
        <dbReference type="Pfam" id="PF05036"/>
    </source>
</evidence>
<evidence type="ECO:0000313" key="6">
    <source>
        <dbReference type="Proteomes" id="UP000766629"/>
    </source>
</evidence>
<dbReference type="Pfam" id="PF01471">
    <property type="entry name" value="PG_binding_1"/>
    <property type="match status" value="1"/>
</dbReference>
<feature type="domain" description="Peptidoglycan binding-like" evidence="3">
    <location>
        <begin position="164"/>
        <end position="219"/>
    </location>
</feature>
<gene>
    <name evidence="5" type="ORF">KUV26_08050</name>
</gene>
<dbReference type="EMBL" id="JAHVJA010000002">
    <property type="protein sequence ID" value="MBY6139381.1"/>
    <property type="molecule type" value="Genomic_DNA"/>
</dbReference>
<dbReference type="Pfam" id="PF13365">
    <property type="entry name" value="Trypsin_2"/>
    <property type="match status" value="1"/>
</dbReference>
<keyword evidence="2" id="KW-0732">Signal</keyword>
<dbReference type="Proteomes" id="UP000766629">
    <property type="component" value="Unassembled WGS sequence"/>
</dbReference>
<dbReference type="Gene3D" id="2.40.10.120">
    <property type="match status" value="1"/>
</dbReference>
<dbReference type="RefSeq" id="WP_222507963.1">
    <property type="nucleotide sequence ID" value="NZ_JAHVJA010000002.1"/>
</dbReference>
<keyword evidence="6" id="KW-1185">Reference proteome</keyword>
<reference evidence="5 6" key="1">
    <citation type="submission" date="2021-06" db="EMBL/GenBank/DDBJ databases">
        <title>50 bacteria genomes isolated from Dapeng, Shenzhen, China.</title>
        <authorList>
            <person name="Zheng W."/>
            <person name="Yu S."/>
            <person name="Huang Y."/>
        </authorList>
    </citation>
    <scope>NUCLEOTIDE SEQUENCE [LARGE SCALE GENOMIC DNA]</scope>
    <source>
        <strain evidence="5 6">DP1N14-2</strain>
    </source>
</reference>
<feature type="compositionally biased region" description="Low complexity" evidence="1">
    <location>
        <begin position="129"/>
        <end position="142"/>
    </location>
</feature>
<name>A0ABS7NDU0_9RHOB</name>
<evidence type="ECO:0000256" key="1">
    <source>
        <dbReference type="SAM" id="MobiDB-lite"/>
    </source>
</evidence>
<proteinExistence type="predicted"/>
<feature type="compositionally biased region" description="Basic and acidic residues" evidence="1">
    <location>
        <begin position="156"/>
        <end position="166"/>
    </location>
</feature>
<feature type="chain" id="PRO_5045168386" evidence="2">
    <location>
        <begin position="26"/>
        <end position="588"/>
    </location>
</feature>
<feature type="region of interest" description="Disordered" evidence="1">
    <location>
        <begin position="117"/>
        <end position="166"/>
    </location>
</feature>
<dbReference type="InterPro" id="IPR009003">
    <property type="entry name" value="Peptidase_S1_PA"/>
</dbReference>
<accession>A0ABS7NDU0</accession>
<dbReference type="Pfam" id="PF05036">
    <property type="entry name" value="SPOR"/>
    <property type="match status" value="1"/>
</dbReference>